<feature type="region of interest" description="Disordered" evidence="8">
    <location>
        <begin position="167"/>
        <end position="189"/>
    </location>
</feature>
<comment type="function">
    <text evidence="7">Catalyzes the formation of 6,7-dimethyl-8-ribityllumazine by condensation of 5-amino-6-(D-ribitylamino)uracil with 3,4-dihydroxy-2-butanone 4-phosphate. This is the penultimate step in the biosynthesis of riboflavin.</text>
</comment>
<feature type="binding site" evidence="7">
    <location>
        <begin position="99"/>
        <end position="101"/>
    </location>
    <ligand>
        <name>5-amino-6-(D-ribitylamino)uracil</name>
        <dbReference type="ChEBI" id="CHEBI:15934"/>
    </ligand>
</feature>
<feature type="compositionally biased region" description="Acidic residues" evidence="8">
    <location>
        <begin position="172"/>
        <end position="189"/>
    </location>
</feature>
<evidence type="ECO:0000313" key="10">
    <source>
        <dbReference type="Proteomes" id="UP000007437"/>
    </source>
</evidence>
<name>E5ATF1_MYCRK</name>
<organism evidence="9 10">
    <name type="scientific">Mycetohabitans rhizoxinica (strain DSM 19002 / CIP 109453 / HKI 454)</name>
    <name type="common">Paraburkholderia rhizoxinica</name>
    <dbReference type="NCBI Taxonomy" id="882378"/>
    <lineage>
        <taxon>Bacteria</taxon>
        <taxon>Pseudomonadati</taxon>
        <taxon>Pseudomonadota</taxon>
        <taxon>Betaproteobacteria</taxon>
        <taxon>Burkholderiales</taxon>
        <taxon>Burkholderiaceae</taxon>
        <taxon>Mycetohabitans</taxon>
    </lineage>
</organism>
<dbReference type="EC" id="2.5.1.78" evidence="3 7"/>
<proteinExistence type="inferred from homology"/>
<dbReference type="STRING" id="882378.RBRH_01419"/>
<evidence type="ECO:0000256" key="8">
    <source>
        <dbReference type="SAM" id="MobiDB-lite"/>
    </source>
</evidence>
<dbReference type="Pfam" id="PF00885">
    <property type="entry name" value="DMRL_synthase"/>
    <property type="match status" value="1"/>
</dbReference>
<dbReference type="InterPro" id="IPR002180">
    <property type="entry name" value="LS/RS"/>
</dbReference>
<evidence type="ECO:0000256" key="1">
    <source>
        <dbReference type="ARBA" id="ARBA00004917"/>
    </source>
</evidence>
<feature type="binding site" evidence="7">
    <location>
        <position position="146"/>
    </location>
    <ligand>
        <name>(2S)-2-hydroxy-3-oxobutyl phosphate</name>
        <dbReference type="ChEBI" id="CHEBI:58830"/>
    </ligand>
</feature>
<dbReference type="eggNOG" id="COG0054">
    <property type="taxonomic scope" value="Bacteria"/>
</dbReference>
<dbReference type="KEGG" id="brh:RBRH_01419"/>
<dbReference type="CDD" id="cd09209">
    <property type="entry name" value="Lumazine_synthase-I"/>
    <property type="match status" value="1"/>
</dbReference>
<feature type="binding site" evidence="7">
    <location>
        <position position="132"/>
    </location>
    <ligand>
        <name>5-amino-6-(D-ribitylamino)uracil</name>
        <dbReference type="ChEBI" id="CHEBI:15934"/>
    </ligand>
</feature>
<evidence type="ECO:0000256" key="7">
    <source>
        <dbReference type="HAMAP-Rule" id="MF_00178"/>
    </source>
</evidence>
<dbReference type="PANTHER" id="PTHR21058">
    <property type="entry name" value="6,7-DIMETHYL-8-RIBITYLLUMAZINE SYNTHASE DMRL SYNTHASE LUMAZINE SYNTHASE"/>
    <property type="match status" value="1"/>
</dbReference>
<dbReference type="GO" id="GO:0009349">
    <property type="term" value="C:riboflavin synthase complex"/>
    <property type="evidence" value="ECO:0007669"/>
    <property type="project" value="UniProtKB-UniRule"/>
</dbReference>
<keyword evidence="4 7" id="KW-0686">Riboflavin biosynthesis</keyword>
<dbReference type="InterPro" id="IPR034964">
    <property type="entry name" value="LS"/>
</dbReference>
<dbReference type="GO" id="GO:0009231">
    <property type="term" value="P:riboflavin biosynthetic process"/>
    <property type="evidence" value="ECO:0007669"/>
    <property type="project" value="UniProtKB-UniRule"/>
</dbReference>
<accession>E5ATF1</accession>
<evidence type="ECO:0000256" key="3">
    <source>
        <dbReference type="ARBA" id="ARBA00012664"/>
    </source>
</evidence>
<keyword evidence="5 7" id="KW-0808">Transferase</keyword>
<evidence type="ECO:0000256" key="6">
    <source>
        <dbReference type="ARBA" id="ARBA00048785"/>
    </source>
</evidence>
<dbReference type="GO" id="GO:0005829">
    <property type="term" value="C:cytosol"/>
    <property type="evidence" value="ECO:0007669"/>
    <property type="project" value="TreeGrafter"/>
</dbReference>
<dbReference type="HOGENOM" id="CLU_089358_1_2_4"/>
<evidence type="ECO:0000256" key="2">
    <source>
        <dbReference type="ARBA" id="ARBA00007424"/>
    </source>
</evidence>
<protein>
    <recommendedName>
        <fullName evidence="3 7">6,7-dimethyl-8-ribityllumazine synthase</fullName>
        <shortName evidence="7">DMRL synthase</shortName>
        <shortName evidence="7">LS</shortName>
        <shortName evidence="7">Lumazine synthase</shortName>
        <ecNumber evidence="3 7">2.5.1.78</ecNumber>
    </recommendedName>
</protein>
<dbReference type="InterPro" id="IPR036467">
    <property type="entry name" value="LS/RS_sf"/>
</dbReference>
<dbReference type="NCBIfam" id="TIGR00114">
    <property type="entry name" value="lumazine-synth"/>
    <property type="match status" value="1"/>
</dbReference>
<dbReference type="HAMAP" id="MF_00178">
    <property type="entry name" value="Lumazine_synth"/>
    <property type="match status" value="1"/>
</dbReference>
<comment type="catalytic activity">
    <reaction evidence="6 7">
        <text>(2S)-2-hydroxy-3-oxobutyl phosphate + 5-amino-6-(D-ribitylamino)uracil = 6,7-dimethyl-8-(1-D-ribityl)lumazine + phosphate + 2 H2O + H(+)</text>
        <dbReference type="Rhea" id="RHEA:26152"/>
        <dbReference type="ChEBI" id="CHEBI:15377"/>
        <dbReference type="ChEBI" id="CHEBI:15378"/>
        <dbReference type="ChEBI" id="CHEBI:15934"/>
        <dbReference type="ChEBI" id="CHEBI:43474"/>
        <dbReference type="ChEBI" id="CHEBI:58201"/>
        <dbReference type="ChEBI" id="CHEBI:58830"/>
        <dbReference type="EC" id="2.5.1.78"/>
    </reaction>
</comment>
<sequence>MARRPASRPAPHINGTFMEIGQYQPNHEGDGLRIGIVQSRFNEPVCNGLVDACVEELERLGVAGEDVLLVTVPGALEIALALQKLAESGQFDALIALGAVIRGETYHFELVSNESGAGISRIALDFGVPIANAVLTTENDEQAIARMTEKGRDAARVAVEMANLSSALDQLGQDDDEDEEDEAADEDRA</sequence>
<evidence type="ECO:0000256" key="4">
    <source>
        <dbReference type="ARBA" id="ARBA00022619"/>
    </source>
</evidence>
<feature type="active site" description="Proton donor" evidence="7">
    <location>
        <position position="107"/>
    </location>
</feature>
<evidence type="ECO:0000256" key="5">
    <source>
        <dbReference type="ARBA" id="ARBA00022679"/>
    </source>
</evidence>
<dbReference type="Gene3D" id="3.40.50.960">
    <property type="entry name" value="Lumazine/riboflavin synthase"/>
    <property type="match status" value="1"/>
</dbReference>
<comment type="similarity">
    <text evidence="2 7">Belongs to the DMRL synthase family.</text>
</comment>
<reference evidence="9 10" key="1">
    <citation type="journal article" date="2011" name="J. Bacteriol.">
        <title>Complete genome sequence of Burkholderia rhizoxinica, an endosymbiont of Rhizopus microsporus.</title>
        <authorList>
            <person name="Lackner G."/>
            <person name="Moebius N."/>
            <person name="Partida-Martinez L."/>
            <person name="Hertweck C."/>
        </authorList>
    </citation>
    <scope>NUCLEOTIDE SEQUENCE [LARGE SCALE GENOMIC DNA]</scope>
    <source>
        <strain evidence="10">DSM 19002 / CIP 109453 / HKI 454</strain>
    </source>
</reference>
<feature type="binding site" evidence="7">
    <location>
        <position position="41"/>
    </location>
    <ligand>
        <name>5-amino-6-(D-ribitylamino)uracil</name>
        <dbReference type="ChEBI" id="CHEBI:15934"/>
    </ligand>
</feature>
<dbReference type="Proteomes" id="UP000007437">
    <property type="component" value="Chromosome"/>
</dbReference>
<feature type="binding site" evidence="7">
    <location>
        <begin position="104"/>
        <end position="105"/>
    </location>
    <ligand>
        <name>(2S)-2-hydroxy-3-oxobutyl phosphate</name>
        <dbReference type="ChEBI" id="CHEBI:58830"/>
    </ligand>
</feature>
<dbReference type="GO" id="GO:0000906">
    <property type="term" value="F:6,7-dimethyl-8-ribityllumazine synthase activity"/>
    <property type="evidence" value="ECO:0007669"/>
    <property type="project" value="UniProtKB-UniRule"/>
</dbReference>
<dbReference type="UniPathway" id="UPA00275">
    <property type="reaction ID" value="UER00404"/>
</dbReference>
<dbReference type="EMBL" id="FR687359">
    <property type="protein sequence ID" value="CBW75825.1"/>
    <property type="molecule type" value="Genomic_DNA"/>
</dbReference>
<dbReference type="SUPFAM" id="SSF52121">
    <property type="entry name" value="Lumazine synthase"/>
    <property type="match status" value="1"/>
</dbReference>
<feature type="binding site" evidence="7">
    <location>
        <begin position="75"/>
        <end position="77"/>
    </location>
    <ligand>
        <name>5-amino-6-(D-ribitylamino)uracil</name>
        <dbReference type="ChEBI" id="CHEBI:15934"/>
    </ligand>
</feature>
<gene>
    <name evidence="7" type="primary">ribH</name>
    <name evidence="9" type="ordered locus">RBRH_01419</name>
</gene>
<dbReference type="PANTHER" id="PTHR21058:SF0">
    <property type="entry name" value="6,7-DIMETHYL-8-RIBITYLLUMAZINE SYNTHASE"/>
    <property type="match status" value="1"/>
</dbReference>
<comment type="pathway">
    <text evidence="1 7">Cofactor biosynthesis; riboflavin biosynthesis; riboflavin from 2-hydroxy-3-oxobutyl phosphate and 5-amino-6-(D-ribitylamino)uracil: step 1/2.</text>
</comment>
<evidence type="ECO:0000313" key="9">
    <source>
        <dbReference type="EMBL" id="CBW75825.1"/>
    </source>
</evidence>
<dbReference type="AlphaFoldDB" id="E5ATF1"/>